<keyword evidence="3" id="KW-0804">Transcription</keyword>
<sequence>MVTVQAQRTGNGVQTNAASHRVADYLRTAILSGEIGPGERIRQEDVAERLGASRLPVREALRILEAEGLTEHLPNKGARVPWLSMQDLNVIYKIRERLEPLALTESIPNLSGTELRELDRLQGRIEADTGISEFLTLDREFHLMTYTGCQVDQLSMMVVRLWNSTQHYRRAFMNVSGASRRWVINAEHRLLLDAIERRDVVDAERHLAGHIRRTRIELSRHPEAFEGPIV</sequence>
<dbReference type="PANTHER" id="PTHR43537">
    <property type="entry name" value="TRANSCRIPTIONAL REGULATOR, GNTR FAMILY"/>
    <property type="match status" value="1"/>
</dbReference>
<dbReference type="PANTHER" id="PTHR43537:SF24">
    <property type="entry name" value="GLUCONATE OPERON TRANSCRIPTIONAL REPRESSOR"/>
    <property type="match status" value="1"/>
</dbReference>
<keyword evidence="6" id="KW-1185">Reference proteome</keyword>
<dbReference type="InterPro" id="IPR036390">
    <property type="entry name" value="WH_DNA-bd_sf"/>
</dbReference>
<dbReference type="Pfam" id="PF07729">
    <property type="entry name" value="FCD"/>
    <property type="match status" value="1"/>
</dbReference>
<evidence type="ECO:0000259" key="4">
    <source>
        <dbReference type="PROSITE" id="PS50949"/>
    </source>
</evidence>
<keyword evidence="1" id="KW-0805">Transcription regulation</keyword>
<dbReference type="EMBL" id="BONV01000003">
    <property type="protein sequence ID" value="GIG77991.1"/>
    <property type="molecule type" value="Genomic_DNA"/>
</dbReference>
<evidence type="ECO:0000256" key="3">
    <source>
        <dbReference type="ARBA" id="ARBA00023163"/>
    </source>
</evidence>
<comment type="caution">
    <text evidence="5">The sequence shown here is derived from an EMBL/GenBank/DDBJ whole genome shotgun (WGS) entry which is preliminary data.</text>
</comment>
<dbReference type="Pfam" id="PF00392">
    <property type="entry name" value="GntR"/>
    <property type="match status" value="1"/>
</dbReference>
<dbReference type="AlphaFoldDB" id="A0A8J3M2S8"/>
<reference evidence="5 6" key="1">
    <citation type="submission" date="2021-01" db="EMBL/GenBank/DDBJ databases">
        <title>Whole genome shotgun sequence of Planotetraspora kaengkrachanensis NBRC 104272.</title>
        <authorList>
            <person name="Komaki H."/>
            <person name="Tamura T."/>
        </authorList>
    </citation>
    <scope>NUCLEOTIDE SEQUENCE [LARGE SCALE GENOMIC DNA]</scope>
    <source>
        <strain evidence="5 6">NBRC 104272</strain>
    </source>
</reference>
<protein>
    <submittedName>
        <fullName evidence="5">GntR family transcriptional regulator</fullName>
    </submittedName>
</protein>
<evidence type="ECO:0000256" key="1">
    <source>
        <dbReference type="ARBA" id="ARBA00023015"/>
    </source>
</evidence>
<dbReference type="Gene3D" id="1.20.120.530">
    <property type="entry name" value="GntR ligand-binding domain-like"/>
    <property type="match status" value="1"/>
</dbReference>
<dbReference type="SUPFAM" id="SSF48008">
    <property type="entry name" value="GntR ligand-binding domain-like"/>
    <property type="match status" value="1"/>
</dbReference>
<dbReference type="GO" id="GO:0003677">
    <property type="term" value="F:DNA binding"/>
    <property type="evidence" value="ECO:0007669"/>
    <property type="project" value="UniProtKB-KW"/>
</dbReference>
<dbReference type="InterPro" id="IPR000524">
    <property type="entry name" value="Tscrpt_reg_HTH_GntR"/>
</dbReference>
<name>A0A8J3M2S8_9ACTN</name>
<dbReference type="CDD" id="cd07377">
    <property type="entry name" value="WHTH_GntR"/>
    <property type="match status" value="1"/>
</dbReference>
<dbReference type="InterPro" id="IPR036388">
    <property type="entry name" value="WH-like_DNA-bd_sf"/>
</dbReference>
<keyword evidence="2" id="KW-0238">DNA-binding</keyword>
<evidence type="ECO:0000313" key="5">
    <source>
        <dbReference type="EMBL" id="GIG77991.1"/>
    </source>
</evidence>
<dbReference type="Gene3D" id="1.10.10.10">
    <property type="entry name" value="Winged helix-like DNA-binding domain superfamily/Winged helix DNA-binding domain"/>
    <property type="match status" value="1"/>
</dbReference>
<evidence type="ECO:0000313" key="6">
    <source>
        <dbReference type="Proteomes" id="UP000630097"/>
    </source>
</evidence>
<dbReference type="GO" id="GO:0003700">
    <property type="term" value="F:DNA-binding transcription factor activity"/>
    <property type="evidence" value="ECO:0007669"/>
    <property type="project" value="InterPro"/>
</dbReference>
<feature type="domain" description="HTH gntR-type" evidence="4">
    <location>
        <begin position="16"/>
        <end position="83"/>
    </location>
</feature>
<organism evidence="5 6">
    <name type="scientific">Planotetraspora kaengkrachanensis</name>
    <dbReference type="NCBI Taxonomy" id="575193"/>
    <lineage>
        <taxon>Bacteria</taxon>
        <taxon>Bacillati</taxon>
        <taxon>Actinomycetota</taxon>
        <taxon>Actinomycetes</taxon>
        <taxon>Streptosporangiales</taxon>
        <taxon>Streptosporangiaceae</taxon>
        <taxon>Planotetraspora</taxon>
    </lineage>
</organism>
<evidence type="ECO:0000256" key="2">
    <source>
        <dbReference type="ARBA" id="ARBA00023125"/>
    </source>
</evidence>
<dbReference type="Proteomes" id="UP000630097">
    <property type="component" value="Unassembled WGS sequence"/>
</dbReference>
<dbReference type="SUPFAM" id="SSF46785">
    <property type="entry name" value="Winged helix' DNA-binding domain"/>
    <property type="match status" value="1"/>
</dbReference>
<dbReference type="SMART" id="SM00895">
    <property type="entry name" value="FCD"/>
    <property type="match status" value="1"/>
</dbReference>
<accession>A0A8J3M2S8</accession>
<gene>
    <name evidence="5" type="ORF">Pka01_11180</name>
</gene>
<dbReference type="SMART" id="SM00345">
    <property type="entry name" value="HTH_GNTR"/>
    <property type="match status" value="1"/>
</dbReference>
<dbReference type="InterPro" id="IPR008920">
    <property type="entry name" value="TF_FadR/GntR_C"/>
</dbReference>
<dbReference type="PROSITE" id="PS50949">
    <property type="entry name" value="HTH_GNTR"/>
    <property type="match status" value="1"/>
</dbReference>
<dbReference type="InterPro" id="IPR011711">
    <property type="entry name" value="GntR_C"/>
</dbReference>
<proteinExistence type="predicted"/>